<accession>A0A0K0G1E4</accession>
<keyword evidence="3" id="KW-1185">Reference proteome</keyword>
<evidence type="ECO:0000256" key="2">
    <source>
        <dbReference type="SAM" id="Phobius"/>
    </source>
</evidence>
<feature type="region of interest" description="Disordered" evidence="1">
    <location>
        <begin position="70"/>
        <end position="97"/>
    </location>
</feature>
<sequence length="294" mass="33910">MSNNVSDVLNPNDPPDFDQKVAIHPDYNTTERNMTRTETIVTIIFGLITILLVVIFVYYLFKVCCGSKSGEEEKGTIRSRKQKDLRNGKPKKKHNYNPLDIMNTIEKQEYNMEKRKKSAVEKEVLHVEIPNIQKENEPKNVGNLNNNVGFKPPSNDIGVKKQRSLVKSIEQNGKVNVKPKDVSPIYEFTPPDDYHVPIERDTKRPNPIQDRNKILQNLDKTQIIRRKLLSDLKKIKKIKNLKETPICNCDKNPEDKKVIAFTTMGKNDKWETVNENDTVSNFSFQISSRNSSQN</sequence>
<feature type="region of interest" description="Disordered" evidence="1">
    <location>
        <begin position="136"/>
        <end position="157"/>
    </location>
</feature>
<dbReference type="WBParaSite" id="SVE_1853500.1">
    <property type="protein sequence ID" value="SVE_1853500.1"/>
    <property type="gene ID" value="SVE_1853500"/>
</dbReference>
<feature type="region of interest" description="Disordered" evidence="1">
    <location>
        <begin position="1"/>
        <end position="20"/>
    </location>
</feature>
<reference evidence="4" key="2">
    <citation type="submission" date="2015-08" db="UniProtKB">
        <authorList>
            <consortium name="WormBaseParasite"/>
        </authorList>
    </citation>
    <scope>IDENTIFICATION</scope>
</reference>
<reference evidence="3" key="1">
    <citation type="submission" date="2014-07" db="EMBL/GenBank/DDBJ databases">
        <authorList>
            <person name="Martin A.A"/>
            <person name="De Silva N."/>
        </authorList>
    </citation>
    <scope>NUCLEOTIDE SEQUENCE</scope>
</reference>
<keyword evidence="2" id="KW-1133">Transmembrane helix</keyword>
<dbReference type="Proteomes" id="UP000035680">
    <property type="component" value="Unassembled WGS sequence"/>
</dbReference>
<evidence type="ECO:0000313" key="4">
    <source>
        <dbReference type="WBParaSite" id="SVE_1853500.1"/>
    </source>
</evidence>
<organism evidence="3 4">
    <name type="scientific">Strongyloides venezuelensis</name>
    <name type="common">Threadworm</name>
    <dbReference type="NCBI Taxonomy" id="75913"/>
    <lineage>
        <taxon>Eukaryota</taxon>
        <taxon>Metazoa</taxon>
        <taxon>Ecdysozoa</taxon>
        <taxon>Nematoda</taxon>
        <taxon>Chromadorea</taxon>
        <taxon>Rhabditida</taxon>
        <taxon>Tylenchina</taxon>
        <taxon>Panagrolaimomorpha</taxon>
        <taxon>Strongyloidoidea</taxon>
        <taxon>Strongyloididae</taxon>
        <taxon>Strongyloides</taxon>
    </lineage>
</organism>
<name>A0A0K0G1E4_STRVS</name>
<feature type="compositionally biased region" description="Basic and acidic residues" evidence="1">
    <location>
        <begin position="70"/>
        <end position="87"/>
    </location>
</feature>
<feature type="transmembrane region" description="Helical" evidence="2">
    <location>
        <begin position="40"/>
        <end position="61"/>
    </location>
</feature>
<keyword evidence="2" id="KW-0472">Membrane</keyword>
<feature type="compositionally biased region" description="Basic and acidic residues" evidence="1">
    <location>
        <begin position="192"/>
        <end position="204"/>
    </location>
</feature>
<feature type="region of interest" description="Disordered" evidence="1">
    <location>
        <begin position="181"/>
        <end position="207"/>
    </location>
</feature>
<protein>
    <submittedName>
        <fullName evidence="4">Uncharacterized protein</fullName>
    </submittedName>
</protein>
<dbReference type="AlphaFoldDB" id="A0A0K0G1E4"/>
<evidence type="ECO:0000313" key="3">
    <source>
        <dbReference type="Proteomes" id="UP000035680"/>
    </source>
</evidence>
<keyword evidence="2" id="KW-0812">Transmembrane</keyword>
<evidence type="ECO:0000256" key="1">
    <source>
        <dbReference type="SAM" id="MobiDB-lite"/>
    </source>
</evidence>
<proteinExistence type="predicted"/>